<accession>A0ACC2UZH8</accession>
<proteinExistence type="predicted"/>
<reference evidence="1" key="1">
    <citation type="submission" date="2023-04" db="EMBL/GenBank/DDBJ databases">
        <title>Draft Genome sequencing of Naganishia species isolated from polar environments using Oxford Nanopore Technology.</title>
        <authorList>
            <person name="Leo P."/>
            <person name="Venkateswaran K."/>
        </authorList>
    </citation>
    <scope>NUCLEOTIDE SEQUENCE</scope>
    <source>
        <strain evidence="1">MNA-CCFEE 5261</strain>
    </source>
</reference>
<name>A0ACC2UZH8_9TREE</name>
<comment type="caution">
    <text evidence="1">The sequence shown here is derived from an EMBL/GenBank/DDBJ whole genome shotgun (WGS) entry which is preliminary data.</text>
</comment>
<dbReference type="Proteomes" id="UP001241377">
    <property type="component" value="Unassembled WGS sequence"/>
</dbReference>
<evidence type="ECO:0000313" key="1">
    <source>
        <dbReference type="EMBL" id="KAJ9092144.1"/>
    </source>
</evidence>
<evidence type="ECO:0000313" key="2">
    <source>
        <dbReference type="Proteomes" id="UP001241377"/>
    </source>
</evidence>
<organism evidence="1 2">
    <name type="scientific">Naganishia cerealis</name>
    <dbReference type="NCBI Taxonomy" id="610337"/>
    <lineage>
        <taxon>Eukaryota</taxon>
        <taxon>Fungi</taxon>
        <taxon>Dikarya</taxon>
        <taxon>Basidiomycota</taxon>
        <taxon>Agaricomycotina</taxon>
        <taxon>Tremellomycetes</taxon>
        <taxon>Filobasidiales</taxon>
        <taxon>Filobasidiaceae</taxon>
        <taxon>Naganishia</taxon>
    </lineage>
</organism>
<keyword evidence="2" id="KW-1185">Reference proteome</keyword>
<protein>
    <submittedName>
        <fullName evidence="1">Uncharacterized protein</fullName>
    </submittedName>
</protein>
<gene>
    <name evidence="1" type="ORF">QFC19_008802</name>
</gene>
<sequence>MELRGATSDRGPLRGLGFEASAAQIESEIRSFSHDICKYWCLKRERKKGAPLIRKNNNLMLTLSIIYGSNSPEEVGDKLEFAAVLLQDLDRVIQLLSLTVDRQETAEKISEVNLEVRGGVAFPIQAILTEVLARASSAGKTAVTTEIENRNKNYKYETVDSFWTDIHERKPQLYKSRAGRKWYNVIYEQLDRLRGAETSVKNELSRGRIQLPFARFDHGEYVLRPDMGLMDELSDVEEMDVEEEKKLREFLQ</sequence>
<dbReference type="EMBL" id="JASBWR010000138">
    <property type="protein sequence ID" value="KAJ9092144.1"/>
    <property type="molecule type" value="Genomic_DNA"/>
</dbReference>